<reference evidence="1 2" key="1">
    <citation type="submission" date="2021-06" db="EMBL/GenBank/DDBJ databases">
        <authorList>
            <person name="Kallberg Y."/>
            <person name="Tangrot J."/>
            <person name="Rosling A."/>
        </authorList>
    </citation>
    <scope>NUCLEOTIDE SEQUENCE [LARGE SCALE GENOMIC DNA]</scope>
    <source>
        <strain evidence="1 2">120-4 pot B 10/14</strain>
    </source>
</reference>
<protein>
    <submittedName>
        <fullName evidence="1">18517_t:CDS:1</fullName>
    </submittedName>
</protein>
<sequence length="209" mass="24642">MYTLFYSVHLGIKTITTINKHDFIIIVVQDNFEPRYICQSEALQSDICKSLSEAITSIYKQAFVTKTRLDGLSVIECDDLEIYKILLSDIYFCPYSFKIGDLNLVVSEIGKSNNADWNYARKEAIIRIYQHSQEIHVFHDTNSNTIWNKISILIQFTESILFRLEYEQMKSKISKEHTLSCTVDNWQNEHIMNKLFNYHLRKYINMSIE</sequence>
<dbReference type="Proteomes" id="UP000789901">
    <property type="component" value="Unassembled WGS sequence"/>
</dbReference>
<comment type="caution">
    <text evidence="1">The sequence shown here is derived from an EMBL/GenBank/DDBJ whole genome shotgun (WGS) entry which is preliminary data.</text>
</comment>
<name>A0ABN7URJ6_GIGMA</name>
<dbReference type="EMBL" id="CAJVQB010004901">
    <property type="protein sequence ID" value="CAG8648584.1"/>
    <property type="molecule type" value="Genomic_DNA"/>
</dbReference>
<gene>
    <name evidence="1" type="ORF">GMARGA_LOCUS9229</name>
</gene>
<evidence type="ECO:0000313" key="1">
    <source>
        <dbReference type="EMBL" id="CAG8648584.1"/>
    </source>
</evidence>
<accession>A0ABN7URJ6</accession>
<keyword evidence="2" id="KW-1185">Reference proteome</keyword>
<organism evidence="1 2">
    <name type="scientific">Gigaspora margarita</name>
    <dbReference type="NCBI Taxonomy" id="4874"/>
    <lineage>
        <taxon>Eukaryota</taxon>
        <taxon>Fungi</taxon>
        <taxon>Fungi incertae sedis</taxon>
        <taxon>Mucoromycota</taxon>
        <taxon>Glomeromycotina</taxon>
        <taxon>Glomeromycetes</taxon>
        <taxon>Diversisporales</taxon>
        <taxon>Gigasporaceae</taxon>
        <taxon>Gigaspora</taxon>
    </lineage>
</organism>
<evidence type="ECO:0000313" key="2">
    <source>
        <dbReference type="Proteomes" id="UP000789901"/>
    </source>
</evidence>
<proteinExistence type="predicted"/>